<dbReference type="AlphaFoldDB" id="A0A9D1QAZ5"/>
<gene>
    <name evidence="2" type="ORF">H9890_04755</name>
</gene>
<dbReference type="PROSITE" id="PS51257">
    <property type="entry name" value="PROKAR_LIPOPROTEIN"/>
    <property type="match status" value="1"/>
</dbReference>
<comment type="caution">
    <text evidence="2">The sequence shown here is derived from an EMBL/GenBank/DDBJ whole genome shotgun (WGS) entry which is preliminary data.</text>
</comment>
<dbReference type="EMBL" id="DXHQ01000058">
    <property type="protein sequence ID" value="HIW08696.1"/>
    <property type="molecule type" value="Genomic_DNA"/>
</dbReference>
<feature type="chain" id="PRO_5039686911" description="Lipoprotein" evidence="1">
    <location>
        <begin position="22"/>
        <end position="254"/>
    </location>
</feature>
<dbReference type="Proteomes" id="UP000823933">
    <property type="component" value="Unassembled WGS sequence"/>
</dbReference>
<reference evidence="2" key="1">
    <citation type="journal article" date="2021" name="PeerJ">
        <title>Extensive microbial diversity within the chicken gut microbiome revealed by metagenomics and culture.</title>
        <authorList>
            <person name="Gilroy R."/>
            <person name="Ravi A."/>
            <person name="Getino M."/>
            <person name="Pursley I."/>
            <person name="Horton D.L."/>
            <person name="Alikhan N.F."/>
            <person name="Baker D."/>
            <person name="Gharbi K."/>
            <person name="Hall N."/>
            <person name="Watson M."/>
            <person name="Adriaenssens E.M."/>
            <person name="Foster-Nyarko E."/>
            <person name="Jarju S."/>
            <person name="Secka A."/>
            <person name="Antonio M."/>
            <person name="Oren A."/>
            <person name="Chaudhuri R.R."/>
            <person name="La Ragione R."/>
            <person name="Hildebrand F."/>
            <person name="Pallen M.J."/>
        </authorList>
    </citation>
    <scope>NUCLEOTIDE SEQUENCE</scope>
    <source>
        <strain evidence="2">ChiHcolR34-3080</strain>
    </source>
</reference>
<feature type="signal peptide" evidence="1">
    <location>
        <begin position="1"/>
        <end position="21"/>
    </location>
</feature>
<proteinExistence type="predicted"/>
<evidence type="ECO:0000313" key="3">
    <source>
        <dbReference type="Proteomes" id="UP000823933"/>
    </source>
</evidence>
<name>A0A9D1QAZ5_9FIRM</name>
<protein>
    <recommendedName>
        <fullName evidence="4">Lipoprotein</fullName>
    </recommendedName>
</protein>
<reference evidence="2" key="2">
    <citation type="submission" date="2021-04" db="EMBL/GenBank/DDBJ databases">
        <authorList>
            <person name="Gilroy R."/>
        </authorList>
    </citation>
    <scope>NUCLEOTIDE SEQUENCE</scope>
    <source>
        <strain evidence="2">ChiHcolR34-3080</strain>
    </source>
</reference>
<keyword evidence="1" id="KW-0732">Signal</keyword>
<sequence>MKLKKIASLMLAGVMAASMLAGCQTTSNNDDNNENPNVPVVTDGVSADVEDRLAANIAPAEIPGYISFADDADLDEALTYAVQYAGVKEVADGYINVVGSLQPVWNFNINDELEEAIGVTAGDTVQAIGDNDTLVAVERAAGQAMTLPDAKAVQVYVVSGEIEDMARNEMIADAVESYVTDYQRVITNNNDQQGWEMSDEFAGGNFKFSYEVSVSTCKADANSVIWGNAHGFQGVENPDVTFVAVQVVRTAEAQ</sequence>
<evidence type="ECO:0000313" key="2">
    <source>
        <dbReference type="EMBL" id="HIW08696.1"/>
    </source>
</evidence>
<evidence type="ECO:0000256" key="1">
    <source>
        <dbReference type="SAM" id="SignalP"/>
    </source>
</evidence>
<evidence type="ECO:0008006" key="4">
    <source>
        <dbReference type="Google" id="ProtNLM"/>
    </source>
</evidence>
<organism evidence="2 3">
    <name type="scientific">Candidatus Faecalibacterium intestinigallinarum</name>
    <dbReference type="NCBI Taxonomy" id="2838581"/>
    <lineage>
        <taxon>Bacteria</taxon>
        <taxon>Bacillati</taxon>
        <taxon>Bacillota</taxon>
        <taxon>Clostridia</taxon>
        <taxon>Eubacteriales</taxon>
        <taxon>Oscillospiraceae</taxon>
        <taxon>Faecalibacterium</taxon>
    </lineage>
</organism>
<accession>A0A9D1QAZ5</accession>